<dbReference type="HOGENOM" id="CLU_351914_0_0_5"/>
<keyword evidence="2" id="KW-1185">Reference proteome</keyword>
<evidence type="ECO:0000313" key="2">
    <source>
        <dbReference type="Proteomes" id="UP000006575"/>
    </source>
</evidence>
<dbReference type="EMBL" id="AM236084">
    <property type="protein sequence ID" value="CAK10257.1"/>
    <property type="molecule type" value="Genomic_DNA"/>
</dbReference>
<evidence type="ECO:0000313" key="1">
    <source>
        <dbReference type="EMBL" id="CAK10257.1"/>
    </source>
</evidence>
<dbReference type="KEGG" id="rle:pRL100031"/>
<sequence>MQALLAAKTRTQPIRLDRPGLTIPTEMHYATTAAPTEWMTADAGRTIVDAIGEAIEDGTDRVILAWPNRPGGGFTAAALALREMRASGRLAHATVGLWPWRSGATWPARSILVHPADIAQTAARAATEMQRGATWVLPHLAHEALCLLEMRLRDLVPSNIQSRHQGHTSASGIVVRSPTLLETTSVFVPGIDLRTAPFPADARQVLRRVRDHTHMGDKNAGLEIHVAAIGDPLRAPFAIFGIPPLSKLEPLSRLMAYRRFTQTGLDAIIVDVTRTGRSELPDDWETRLTLLAQALTDASGRRPPIVALTEDAIAMRKVTRTLRSVGATLRPTRRPTEIGVYLPRMGMLGSAQPLDIKMLPAIRFDADIKDASLAGLRRDLIELGRKLRKVGDAVAAKGASEALAFLRRAASLPIGIHEARTAADILHDGNDEVDASIRAMFRPRMALARLAASADLAPAYAEEISRLLATLAGKVESWTDETPVSAKLSHLFTTQPDWNLSTTLLAMPDRRIADLFLASDRAVGCNCQVVDHRGMADAMTRQQPLRIVVVSPTPDAVRSLLITSITPERVLLLGDAAGSALLAAELAPLTRLAAFATVGGRAKALAAALHRGGADEALDVAEAEFRLAAVTPEAEIDFTRAGEAYKGDVVRLLTARNHKIAYRPTSDVLVFSAGEIRPFERMNAREVRTGDRILVLDASVREPVRRALAGSRQSLKQLTSYHDHIAQIRNSIPGSSLSEKARAVLSRMHELDPNFGPSELPNLLRWLTADQALGFSDGTKQPRAARDWPRFRVFMQAVNVEPSLAEIYWRTAVVPTRSYRAQEGHLFNQRVVQFVLDPEGVAIGAAGWKPLQGLWQLVLEAVDEIVDAKIVTSGGD</sequence>
<accession>Q1M895</accession>
<geneLocation type="plasmid" evidence="1 2">
    <name>pRL10</name>
</geneLocation>
<dbReference type="AlphaFoldDB" id="Q1M895"/>
<name>Q1M895_RHIJ3</name>
<dbReference type="Proteomes" id="UP000006575">
    <property type="component" value="Plasmid pRL10"/>
</dbReference>
<organism evidence="1 2">
    <name type="scientific">Rhizobium johnstonii (strain DSM 114642 / LMG 32736 / 3841)</name>
    <name type="common">Rhizobium leguminosarum bv. viciae</name>
    <dbReference type="NCBI Taxonomy" id="216596"/>
    <lineage>
        <taxon>Bacteria</taxon>
        <taxon>Pseudomonadati</taxon>
        <taxon>Pseudomonadota</taxon>
        <taxon>Alphaproteobacteria</taxon>
        <taxon>Hyphomicrobiales</taxon>
        <taxon>Rhizobiaceae</taxon>
        <taxon>Rhizobium/Agrobacterium group</taxon>
        <taxon>Rhizobium</taxon>
        <taxon>Rhizobium johnstonii</taxon>
    </lineage>
</organism>
<keyword evidence="1" id="KW-0614">Plasmid</keyword>
<reference evidence="1 2" key="1">
    <citation type="journal article" date="2006" name="Genome Biol.">
        <title>The genome of Rhizobium leguminosarum has recognizable core and accessory components.</title>
        <authorList>
            <person name="Young J.W."/>
            <person name="Crossman L.C."/>
            <person name="Johnston A.W.B."/>
            <person name="Thomson N.R."/>
            <person name="Ghazoui Z.F."/>
            <person name="Hull K.H."/>
            <person name="Wexler M."/>
            <person name="Curson A.R.J."/>
            <person name="Todd J.D."/>
            <person name="Poole P.S."/>
            <person name="Mauchline T.H."/>
            <person name="East A.K."/>
            <person name="Quail M.A."/>
            <person name="Churcher C."/>
            <person name="Arrowsmith C."/>
            <person name="Cherevach A."/>
            <person name="Chillingworth T."/>
            <person name="Clarke K."/>
            <person name="Cronin A."/>
            <person name="Davis P."/>
            <person name="Fraser A."/>
            <person name="Hance Z."/>
            <person name="Hauser H."/>
            <person name="Jagels K."/>
            <person name="Moule S."/>
            <person name="Mungall K."/>
            <person name="Norbertczak H."/>
            <person name="Rabbinowitsch E."/>
            <person name="Sanders M."/>
            <person name="Simmonds M."/>
            <person name="Whitehead S."/>
            <person name="Parkhill J."/>
        </authorList>
    </citation>
    <scope>NUCLEOTIDE SEQUENCE [LARGE SCALE GENOMIC DNA]</scope>
    <source>
        <strain evidence="2">DSM 114642 / LMG 32736 / 3841</strain>
    </source>
</reference>
<dbReference type="EnsemblBacteria" id="CAK10257">
    <property type="protein sequence ID" value="CAK10257"/>
    <property type="gene ID" value="pRL100031"/>
</dbReference>
<protein>
    <submittedName>
        <fullName evidence="1">Uncharacterized protein</fullName>
    </submittedName>
</protein>
<gene>
    <name evidence="1" type="ordered locus">pRL100031</name>
</gene>
<proteinExistence type="predicted"/>